<gene>
    <name evidence="1" type="ORF">BRO54_1252</name>
</gene>
<evidence type="ECO:0000313" key="2">
    <source>
        <dbReference type="Proteomes" id="UP000186030"/>
    </source>
</evidence>
<protein>
    <submittedName>
        <fullName evidence="1">Uncharacterized protein</fullName>
    </submittedName>
</protein>
<dbReference type="AlphaFoldDB" id="A0A1Q5T489"/>
<evidence type="ECO:0000313" key="1">
    <source>
        <dbReference type="EMBL" id="OKO95047.1"/>
    </source>
</evidence>
<reference evidence="2" key="2">
    <citation type="submission" date="2017-01" db="EMBL/GenBank/DDBJ databases">
        <title>Genome sequencing and annotation of Geobacillus sp. 1017, a Hydrocarbon-Oxidizing Thermophilic Bacterium Isolated from a Heavy Oil Reservoir (China).</title>
        <authorList>
            <person name="Kadnikov V.V."/>
            <person name="Mardanov A.V."/>
            <person name="Poltaraus A.B."/>
            <person name="Sokolova D.S."/>
            <person name="Semenova E.M."/>
            <person name="Ravin N.V."/>
            <person name="Tourova T.P."/>
            <person name="Nazina T.N."/>
        </authorList>
    </citation>
    <scope>NUCLEOTIDE SEQUENCE [LARGE SCALE GENOMIC DNA]</scope>
    <source>
        <strain evidence="2">1017</strain>
    </source>
</reference>
<reference evidence="1 2" key="1">
    <citation type="submission" date="2016-11" db="EMBL/GenBank/DDBJ databases">
        <authorList>
            <person name="Kadnikov V."/>
            <person name="Nazina T."/>
        </authorList>
    </citation>
    <scope>NUCLEOTIDE SEQUENCE [LARGE SCALE GENOMIC DNA]</scope>
    <source>
        <strain evidence="1 2">1017</strain>
    </source>
</reference>
<organism evidence="1 2">
    <name type="scientific">Geobacillus proteiniphilus</name>
    <dbReference type="NCBI Taxonomy" id="860353"/>
    <lineage>
        <taxon>Bacteria</taxon>
        <taxon>Bacillati</taxon>
        <taxon>Bacillota</taxon>
        <taxon>Bacilli</taxon>
        <taxon>Bacillales</taxon>
        <taxon>Anoxybacillaceae</taxon>
        <taxon>Geobacillus</taxon>
    </lineage>
</organism>
<accession>A0A1Q5T489</accession>
<dbReference type="EMBL" id="MQMG01000011">
    <property type="protein sequence ID" value="OKO95047.1"/>
    <property type="molecule type" value="Genomic_DNA"/>
</dbReference>
<dbReference type="Proteomes" id="UP000186030">
    <property type="component" value="Unassembled WGS sequence"/>
</dbReference>
<name>A0A1Q5T489_9BACL</name>
<proteinExistence type="predicted"/>
<comment type="caution">
    <text evidence="1">The sequence shown here is derived from an EMBL/GenBank/DDBJ whole genome shotgun (WGS) entry which is preliminary data.</text>
</comment>
<sequence>MVVLLPLYIKTAPAGAVQKNFKKVGTRNILKIEKWFSIDYNRNVITYIRGIGE</sequence>